<gene>
    <name evidence="1" type="ORF">PSGCA5_03</name>
</gene>
<protein>
    <recommendedName>
        <fullName evidence="2">Internal virion protein</fullName>
    </recommendedName>
</protein>
<evidence type="ECO:0008006" key="2">
    <source>
        <dbReference type="Google" id="ProtNLM"/>
    </source>
</evidence>
<organism evidence="1">
    <name type="scientific">Liberibacter phage SGCA5-1</name>
    <dbReference type="NCBI Taxonomy" id="1903184"/>
    <lineage>
        <taxon>Viruses</taxon>
        <taxon>Duplodnaviria</taxon>
        <taxon>Heunggongvirae</taxon>
        <taxon>Uroviricota</taxon>
        <taxon>Caudoviricetes</taxon>
    </lineage>
</organism>
<evidence type="ECO:0000313" key="1">
    <source>
        <dbReference type="EMBL" id="APC45984.1"/>
    </source>
</evidence>
<dbReference type="EMBL" id="KX879601">
    <property type="protein sequence ID" value="APC45984.1"/>
    <property type="molecule type" value="Genomic_DNA"/>
</dbReference>
<proteinExistence type="predicted"/>
<sequence length="864" mass="97569">MKPECIQVLNKAAGRELSKKELRRLEDGIVRAYVSLDGKGLSKAERYRLAGLKAEEDFQKELIRSVNDAIDEAYKRHQLRSDLDRVQAGVYGKSQALFNKLFFKAGSAEVPLEMKIKAAETKVLSKFNEYAEVGSINLGFTLDKQFGLDVFDEMVGKKTQNEQASHLVKQYFETQRELHSQAREAGLDYKFFKNRIPQPMSVDKLRATKKDDFVRSMLDWLDLSRYKDIDGTPLSRSEIASFVGEVFEERVRSTSFKDPSIPSSEVGVKREFERVFHFKDSQAHMDYMEHFGVSTNVNTILTSELASLSKDIVIARELGPNADSFVKQMIVQTIANDQEASAGNKVLKDWLGRNKLEVRQEAMLQMWEVMRYGETVENTGWANWMAGLRSAAGASMLGQHPIGALLEDGFISRQMLSRVGIDKEAIQRINKMPLKERMELLSDVGLYAEGVVAHGRNMMEGSDAFQIGHKLHSKMHKWSGSEYLDKKRISSHALIVYNQIGRMTDTYASLKDLKADPRLDPSIKAFFKQLDDTDFTVIKRAKAMSSPDGYLYARTPSTIKNLKDADLRDLARMSDKTAYHRKKLKNSKTLSPEQRQELQQQITDLKRKEINILKDKVSNKMHALVLDNVQTSVRGAMHTSLFDRQRLGLLTYKRGTIAGEALRMFQQFTTTPTGMFLNILDLSNSAKMPKGASMALNHVWIQYSATMALAGIGVASIKALLRGEDPSLPEVLYDGTLANGALLPYVDRLTKLVSKGDRATIGGLFGPVPSMVTNLTSSAVELATKDNENSKVQATKAIRKTLPFMNMWYLKNSFDHLILNQILEELNPGYLAKQQQKKEKDRIGLFQNRDEGLPHRLPFPFGED</sequence>
<reference evidence="1" key="1">
    <citation type="submission" date="2016-09" db="EMBL/GenBank/DDBJ databases">
        <title>Two 'Candidatus Liberibacter asiaticus' recently found in California harbor different prophages.</title>
        <authorList>
            <person name="Zheng Z."/>
            <person name="Wu F."/>
            <person name="Deng X."/>
            <person name="Chen J."/>
        </authorList>
    </citation>
    <scope>NUCLEOTIDE SEQUENCE</scope>
</reference>
<name>A0A1L2JXX5_9CAUD</name>
<accession>A0A1L2JXX5</accession>